<dbReference type="EMBL" id="JNVU01000017">
    <property type="protein sequence ID" value="KEI44910.1"/>
    <property type="molecule type" value="Genomic_DNA"/>
</dbReference>
<evidence type="ECO:0000256" key="6">
    <source>
        <dbReference type="ARBA" id="ARBA00023136"/>
    </source>
</evidence>
<organism evidence="9 10">
    <name type="scientific">Saccharopolyspora rectivirgula</name>
    <dbReference type="NCBI Taxonomy" id="28042"/>
    <lineage>
        <taxon>Bacteria</taxon>
        <taxon>Bacillati</taxon>
        <taxon>Actinomycetota</taxon>
        <taxon>Actinomycetes</taxon>
        <taxon>Pseudonocardiales</taxon>
        <taxon>Pseudonocardiaceae</taxon>
        <taxon>Saccharopolyspora</taxon>
    </lineage>
</organism>
<dbReference type="Proteomes" id="UP000031419">
    <property type="component" value="Unassembled WGS sequence"/>
</dbReference>
<dbReference type="InterPro" id="IPR017438">
    <property type="entry name" value="ATP-NAD_kinase_N"/>
</dbReference>
<accession>A0A073AZU6</accession>
<gene>
    <name evidence="9" type="ORF">GU90_06700</name>
</gene>
<dbReference type="SMART" id="SM00014">
    <property type="entry name" value="acidPPc"/>
    <property type="match status" value="1"/>
</dbReference>
<feature type="domain" description="DAGKc" evidence="8">
    <location>
        <begin position="193"/>
        <end position="316"/>
    </location>
</feature>
<dbReference type="eggNOG" id="COG1597">
    <property type="taxonomic scope" value="Bacteria"/>
</dbReference>
<keyword evidence="4" id="KW-0378">Hydrolase</keyword>
<evidence type="ECO:0000256" key="1">
    <source>
        <dbReference type="ARBA" id="ARBA00004651"/>
    </source>
</evidence>
<keyword evidence="6 7" id="KW-0472">Membrane</keyword>
<keyword evidence="10" id="KW-1185">Reference proteome</keyword>
<comment type="subcellular location">
    <subcellularLocation>
        <location evidence="1">Cell membrane</location>
        <topology evidence="1">Multi-pass membrane protein</topology>
    </subcellularLocation>
</comment>
<evidence type="ECO:0000313" key="10">
    <source>
        <dbReference type="Proteomes" id="UP000031419"/>
    </source>
</evidence>
<evidence type="ECO:0000256" key="2">
    <source>
        <dbReference type="ARBA" id="ARBA00022475"/>
    </source>
</evidence>
<dbReference type="RefSeq" id="WP_081855525.1">
    <property type="nucleotide sequence ID" value="NZ_JNVU01000017.1"/>
</dbReference>
<dbReference type="PANTHER" id="PTHR14969">
    <property type="entry name" value="SPHINGOSINE-1-PHOSPHATE PHOSPHOHYDROLASE"/>
    <property type="match status" value="1"/>
</dbReference>
<dbReference type="STRING" id="28042.GU90_06700"/>
<dbReference type="GO" id="GO:0016301">
    <property type="term" value="F:kinase activity"/>
    <property type="evidence" value="ECO:0007669"/>
    <property type="project" value="InterPro"/>
</dbReference>
<protein>
    <submittedName>
        <fullName evidence="9">Glycerophosphatase</fullName>
    </submittedName>
</protein>
<dbReference type="InterPro" id="IPR000326">
    <property type="entry name" value="PAP2/HPO"/>
</dbReference>
<dbReference type="Gene3D" id="2.60.200.40">
    <property type="match status" value="1"/>
</dbReference>
<dbReference type="Pfam" id="PF01569">
    <property type="entry name" value="PAP2"/>
    <property type="match status" value="1"/>
</dbReference>
<evidence type="ECO:0000256" key="5">
    <source>
        <dbReference type="ARBA" id="ARBA00022989"/>
    </source>
</evidence>
<dbReference type="InterPro" id="IPR001206">
    <property type="entry name" value="Diacylglycerol_kinase_cat_dom"/>
</dbReference>
<sequence>MIDRVRRADRALSQRSAALRPTIADPLLKALSTGADRSGLWLGAAALLATRKGRTRRAALRGAASIALVSTATNLVGKPLLPRRRPPADLVAAHRRINTPPLSSSFPSGHAASAAAFTAALAVESPLLGAVVAPVAAAVAYSRVHTGVHWPSDVLAGAALGTGAALLTRRWWPVRPGAEAVTDRPDVQLPALADGAGLLVLINPEAGDGAGEPASWAKTNWPAAHIVYADTDLLTDDLEQLVQENEPTALAVAGGDGTTAAATSVALRHHLPLAIIPAGTLNHFAKDTGLDLESVADAVSQGTGMAVGLGAVRTDGGTPKYFLNTASLGSYPDVVQLREKWEPRWGKWPAAAAALIRVLRSATPLDVTINGRRQRVWGLFVGNGRYAPSGSAPAWRPDTGNGNLDVRYVRAGRFARLRVVLSALTGTLHRSKVYTELVTGEAEVQVHGDPVAVATDGEVGPEGTRFVFTARPRAVKIYRR</sequence>
<keyword evidence="2" id="KW-1003">Cell membrane</keyword>
<dbReference type="PROSITE" id="PS50146">
    <property type="entry name" value="DAGK"/>
    <property type="match status" value="1"/>
</dbReference>
<dbReference type="PANTHER" id="PTHR14969:SF62">
    <property type="entry name" value="DECAPRENYLPHOSPHORYL-5-PHOSPHORIBOSE PHOSPHATASE RV3807C-RELATED"/>
    <property type="match status" value="1"/>
</dbReference>
<keyword evidence="5 7" id="KW-1133">Transmembrane helix</keyword>
<dbReference type="InterPro" id="IPR036938">
    <property type="entry name" value="PAP2/HPO_sf"/>
</dbReference>
<dbReference type="InterPro" id="IPR016064">
    <property type="entry name" value="NAD/diacylglycerol_kinase_sf"/>
</dbReference>
<dbReference type="AlphaFoldDB" id="A0A073AZU6"/>
<evidence type="ECO:0000256" key="7">
    <source>
        <dbReference type="SAM" id="Phobius"/>
    </source>
</evidence>
<dbReference type="SUPFAM" id="SSF111331">
    <property type="entry name" value="NAD kinase/diacylglycerol kinase-like"/>
    <property type="match status" value="1"/>
</dbReference>
<evidence type="ECO:0000256" key="4">
    <source>
        <dbReference type="ARBA" id="ARBA00022801"/>
    </source>
</evidence>
<dbReference type="eggNOG" id="COG0671">
    <property type="taxonomic scope" value="Bacteria"/>
</dbReference>
<dbReference type="OrthoDB" id="5242960at2"/>
<dbReference type="CDD" id="cd01610">
    <property type="entry name" value="PAP2_like"/>
    <property type="match status" value="1"/>
</dbReference>
<dbReference type="GO" id="GO:0005886">
    <property type="term" value="C:plasma membrane"/>
    <property type="evidence" value="ECO:0007669"/>
    <property type="project" value="UniProtKB-SubCell"/>
</dbReference>
<proteinExistence type="predicted"/>
<dbReference type="Gene3D" id="3.40.50.10330">
    <property type="entry name" value="Probable inorganic polyphosphate/atp-NAD kinase, domain 1"/>
    <property type="match status" value="1"/>
</dbReference>
<evidence type="ECO:0000259" key="8">
    <source>
        <dbReference type="PROSITE" id="PS50146"/>
    </source>
</evidence>
<keyword evidence="3 7" id="KW-0812">Transmembrane</keyword>
<reference evidence="9 10" key="1">
    <citation type="submission" date="2014-06" db="EMBL/GenBank/DDBJ databases">
        <title>Saccharopolyspora rectivirgula DSM-43113 Genome sequencing.</title>
        <authorList>
            <person name="Barrera C."/>
            <person name="Millon L."/>
            <person name="Rognon B."/>
            <person name="Zaugg C."/>
            <person name="Monod M."/>
        </authorList>
    </citation>
    <scope>NUCLEOTIDE SEQUENCE [LARGE SCALE GENOMIC DNA]</scope>
    <source>
        <strain evidence="9 10">DSM 43113</strain>
    </source>
</reference>
<comment type="caution">
    <text evidence="9">The sequence shown here is derived from an EMBL/GenBank/DDBJ whole genome shotgun (WGS) entry which is preliminary data.</text>
</comment>
<dbReference type="SMART" id="SM00046">
    <property type="entry name" value="DAGKc"/>
    <property type="match status" value="1"/>
</dbReference>
<evidence type="ECO:0000256" key="3">
    <source>
        <dbReference type="ARBA" id="ARBA00022692"/>
    </source>
</evidence>
<evidence type="ECO:0000313" key="9">
    <source>
        <dbReference type="EMBL" id="KEI44910.1"/>
    </source>
</evidence>
<dbReference type="SUPFAM" id="SSF48317">
    <property type="entry name" value="Acid phosphatase/Vanadium-dependent haloperoxidase"/>
    <property type="match status" value="1"/>
</dbReference>
<dbReference type="Gene3D" id="1.20.144.10">
    <property type="entry name" value="Phosphatidic acid phosphatase type 2/haloperoxidase"/>
    <property type="match status" value="1"/>
</dbReference>
<name>A0A073AZU6_9PSEU</name>
<dbReference type="GO" id="GO:0016787">
    <property type="term" value="F:hydrolase activity"/>
    <property type="evidence" value="ECO:0007669"/>
    <property type="project" value="UniProtKB-KW"/>
</dbReference>
<dbReference type="Pfam" id="PF00781">
    <property type="entry name" value="DAGK_cat"/>
    <property type="match status" value="1"/>
</dbReference>
<feature type="transmembrane region" description="Helical" evidence="7">
    <location>
        <begin position="58"/>
        <end position="77"/>
    </location>
</feature>